<feature type="compositionally biased region" description="Basic and acidic residues" evidence="1">
    <location>
        <begin position="917"/>
        <end position="929"/>
    </location>
</feature>
<feature type="compositionally biased region" description="Polar residues" evidence="1">
    <location>
        <begin position="496"/>
        <end position="505"/>
    </location>
</feature>
<proteinExistence type="predicted"/>
<evidence type="ECO:0000313" key="2">
    <source>
        <dbReference type="EMBL" id="KAB8302170.1"/>
    </source>
</evidence>
<dbReference type="OrthoDB" id="5335210at2759"/>
<sequence>MFRSRKKKDAKDAAEAVGRASSDIEHAPASKSSKTFRLGKKKEEPEPKLELDLEHALPPSDDFRTSLLMNGLSARFSMLREQDDPSSKIGKASDDSVLFPKRASKLIDFGFLGQGLSDIAEVSSIHGSVRPPFAFSKLDSYADGYGTDDESVHTGSIMSRPKPGEGNVLFGGRQKIYKIPVGSKSSADGAGLGGRVLYDNDVSQSAFQKLREKEKEQQWEERNDDEDNADNLTAEHSRPGSPTLAGYNRNRETSSTTSSGPVNTRISTAATSVTSQRTPSLSGSHTPVSAGGSVSNSGIERSTTKMRRLYETGLDQHVHDHQNSSISRIDSLSRQRGMGAQSPPLTMTSPTSATFNATDRWDRKPVLAKGSMPNLRAASPPPSHNLPSPISGFDFGPVMKPAHLAVEPKSQHGFSNPPLSPPVSENDEAAPISQVNDKVKPLMNSALFKSGESCDESKSHQYQYQLKNGRETPPPGKHSTPAPFVPRNHPGRVRTDSSATQQNYPQRHFPPKDRAPELQSPKQERVIIPGSESVPASLMGSPKSGSVASPTRSEFSTKSTTSRPWGLPQPRSFPNLKYRNHKDPSMTPRPDESLHPANQQFIPAMQGPQQPLPAPPSHPPKALEIKTTPPPDDGERQPEPPADSPTLPGLSGMVRSHLRSDSDGSSIYGIMSSGYDHQISSDPVEQPVQDYDERRNPWDINDWDETPVSPLVKVNSAIPAPLATKSMDLDVEVESIPKGAWEKEMEPRHNRDGSSATQQERQEFKNELAQRRRQVQENLKSLVIEPERQPERQIASPTPGAAVLSKTKASLSALAMKQKEAAVQSKGMRMFGMGISPVTQNGPLQPPKQRIDDHSWKEEEEEMLRNVAASSTPPQTKAFRQARRDAQRDREHQIATRNQQNSESGFNEINWSSPRPSDPRQAHPYEPRHMQGMNDGASNSAPRTRAQSRERKPPPVTHSQHSANRESKGSISTNHSGSRPASRTSRDRSGSDASGRSKSRNGRYRDDLPRAMAEGTGNSSQGVVEDLQNARLKLKSTVSGVSPGSSPALPPGISGRPSPLQSPPMGSRSRSNSKASAPSYFELYNMQALQTGDALEIGISPRPSPVTPFSVNSTPSLVDSSPNGSRSTTPTASQANGRIASRKKSVTKSDISEPTFISSTSRISTINLPPGYSLQNGTAPPIPAVNPRRRQTRAMFDAIMGKKDSSELIERGEIPLTTQSSEEMSTFSDEETEPKEKQRQKLRRSSSEGGNLNAKAREKAYNAPSPAMPDYLPGGVGGPTLVQDGSMF</sequence>
<feature type="compositionally biased region" description="Basic and acidic residues" evidence="1">
    <location>
        <begin position="882"/>
        <end position="894"/>
    </location>
</feature>
<feature type="region of interest" description="Disordered" evidence="1">
    <location>
        <begin position="149"/>
        <end position="169"/>
    </location>
</feature>
<feature type="compositionally biased region" description="Polar residues" evidence="1">
    <location>
        <begin position="1216"/>
        <end position="1227"/>
    </location>
</feature>
<feature type="compositionally biased region" description="Pro residues" evidence="1">
    <location>
        <begin position="610"/>
        <end position="619"/>
    </location>
</feature>
<feature type="compositionally biased region" description="Polar residues" evidence="1">
    <location>
        <begin position="1107"/>
        <end position="1136"/>
    </location>
</feature>
<feature type="compositionally biased region" description="Polar residues" evidence="1">
    <location>
        <begin position="895"/>
        <end position="915"/>
    </location>
</feature>
<feature type="region of interest" description="Disordered" evidence="1">
    <location>
        <begin position="832"/>
        <end position="1076"/>
    </location>
</feature>
<accession>A0A5N6KEG2</accession>
<feature type="compositionally biased region" description="Polar residues" evidence="1">
    <location>
        <begin position="543"/>
        <end position="563"/>
    </location>
</feature>
<feature type="region of interest" description="Disordered" evidence="1">
    <location>
        <begin position="208"/>
        <end position="301"/>
    </location>
</feature>
<dbReference type="EMBL" id="VIGI01000003">
    <property type="protein sequence ID" value="KAB8302170.1"/>
    <property type="molecule type" value="Genomic_DNA"/>
</dbReference>
<comment type="caution">
    <text evidence="2">The sequence shown here is derived from an EMBL/GenBank/DDBJ whole genome shotgun (WGS) entry which is preliminary data.</text>
</comment>
<protein>
    <submittedName>
        <fullName evidence="2">Uncharacterized protein</fullName>
    </submittedName>
</protein>
<feature type="compositionally biased region" description="Basic and acidic residues" evidence="1">
    <location>
        <begin position="1200"/>
        <end position="1213"/>
    </location>
</feature>
<feature type="compositionally biased region" description="Polar residues" evidence="1">
    <location>
        <begin position="323"/>
        <end position="334"/>
    </location>
</feature>
<feature type="compositionally biased region" description="Basic and acidic residues" evidence="1">
    <location>
        <begin position="740"/>
        <end position="752"/>
    </location>
</feature>
<feature type="compositionally biased region" description="Low complexity" evidence="1">
    <location>
        <begin position="1036"/>
        <end position="1055"/>
    </location>
</feature>
<dbReference type="Proteomes" id="UP000326757">
    <property type="component" value="Unassembled WGS sequence"/>
</dbReference>
<evidence type="ECO:0000256" key="1">
    <source>
        <dbReference type="SAM" id="MobiDB-lite"/>
    </source>
</evidence>
<keyword evidence="3" id="KW-1185">Reference proteome</keyword>
<feature type="compositionally biased region" description="Polar residues" evidence="1">
    <location>
        <begin position="260"/>
        <end position="301"/>
    </location>
</feature>
<feature type="compositionally biased region" description="Low complexity" evidence="1">
    <location>
        <begin position="663"/>
        <end position="676"/>
    </location>
</feature>
<gene>
    <name evidence="2" type="ORF">EYC80_005617</name>
</gene>
<feature type="region of interest" description="Disordered" evidence="1">
    <location>
        <begin position="1"/>
        <end position="57"/>
    </location>
</feature>
<reference evidence="2 3" key="1">
    <citation type="submission" date="2019-06" db="EMBL/GenBank/DDBJ databases">
        <title>Genome Sequence of the Brown Rot Fungal Pathogen Monilinia laxa.</title>
        <authorList>
            <person name="De Miccolis Angelini R.M."/>
            <person name="Landi L."/>
            <person name="Abate D."/>
            <person name="Pollastro S."/>
            <person name="Romanazzi G."/>
            <person name="Faretra F."/>
        </authorList>
    </citation>
    <scope>NUCLEOTIDE SEQUENCE [LARGE SCALE GENOMIC DNA]</scope>
    <source>
        <strain evidence="2 3">Mlax316</strain>
    </source>
</reference>
<name>A0A5N6KEG2_MONLA</name>
<feature type="compositionally biased region" description="Basic and acidic residues" evidence="1">
    <location>
        <begin position="760"/>
        <end position="770"/>
    </location>
</feature>
<feature type="compositionally biased region" description="Low complexity" evidence="1">
    <location>
        <begin position="1155"/>
        <end position="1166"/>
    </location>
</feature>
<feature type="region of interest" description="Disordered" evidence="1">
    <location>
        <begin position="315"/>
        <end position="705"/>
    </location>
</feature>
<feature type="region of interest" description="Disordered" evidence="1">
    <location>
        <begin position="1095"/>
        <end position="1288"/>
    </location>
</feature>
<feature type="compositionally biased region" description="Polar residues" evidence="1">
    <location>
        <begin position="969"/>
        <end position="979"/>
    </location>
</feature>
<organism evidence="2 3">
    <name type="scientific">Monilinia laxa</name>
    <name type="common">Brown rot fungus</name>
    <name type="synonym">Sclerotinia laxa</name>
    <dbReference type="NCBI Taxonomy" id="61186"/>
    <lineage>
        <taxon>Eukaryota</taxon>
        <taxon>Fungi</taxon>
        <taxon>Dikarya</taxon>
        <taxon>Ascomycota</taxon>
        <taxon>Pezizomycotina</taxon>
        <taxon>Leotiomycetes</taxon>
        <taxon>Helotiales</taxon>
        <taxon>Sclerotiniaceae</taxon>
        <taxon>Monilinia</taxon>
    </lineage>
</organism>
<feature type="compositionally biased region" description="Basic and acidic residues" evidence="1">
    <location>
        <begin position="581"/>
        <end position="594"/>
    </location>
</feature>
<feature type="region of interest" description="Disordered" evidence="1">
    <location>
        <begin position="738"/>
        <end position="807"/>
    </location>
</feature>
<evidence type="ECO:0000313" key="3">
    <source>
        <dbReference type="Proteomes" id="UP000326757"/>
    </source>
</evidence>
<feature type="compositionally biased region" description="Basic and acidic residues" evidence="1">
    <location>
        <begin position="41"/>
        <end position="55"/>
    </location>
</feature>
<feature type="compositionally biased region" description="Basic and acidic residues" evidence="1">
    <location>
        <begin position="209"/>
        <end position="221"/>
    </location>
</feature>
<feature type="compositionally biased region" description="Polar residues" evidence="1">
    <location>
        <begin position="343"/>
        <end position="357"/>
    </location>
</feature>